<dbReference type="Proteomes" id="UP000223968">
    <property type="component" value="Unassembled WGS sequence"/>
</dbReference>
<dbReference type="EMBL" id="PDNB01000057">
    <property type="protein sequence ID" value="PGH12478.1"/>
    <property type="molecule type" value="Genomic_DNA"/>
</dbReference>
<evidence type="ECO:0000256" key="1">
    <source>
        <dbReference type="SAM" id="Phobius"/>
    </source>
</evidence>
<keyword evidence="1" id="KW-0472">Membrane</keyword>
<keyword evidence="1" id="KW-1133">Transmembrane helix</keyword>
<name>A0A2B7XV70_9EURO</name>
<gene>
    <name evidence="2" type="ORF">AJ79_04222</name>
</gene>
<sequence length="81" mass="8280">MPTVVGNVFGSARVSVAMGMIVTSWAGAPIAGYILDASGGENGGNAAFRPAILYAGFVATGATALVAYARLKVNKNPFRKF</sequence>
<comment type="caution">
    <text evidence="2">The sequence shown here is derived from an EMBL/GenBank/DDBJ whole genome shotgun (WGS) entry which is preliminary data.</text>
</comment>
<feature type="transmembrane region" description="Helical" evidence="1">
    <location>
        <begin position="12"/>
        <end position="31"/>
    </location>
</feature>
<organism evidence="2 3">
    <name type="scientific">Helicocarpus griseus UAMH5409</name>
    <dbReference type="NCBI Taxonomy" id="1447875"/>
    <lineage>
        <taxon>Eukaryota</taxon>
        <taxon>Fungi</taxon>
        <taxon>Dikarya</taxon>
        <taxon>Ascomycota</taxon>
        <taxon>Pezizomycotina</taxon>
        <taxon>Eurotiomycetes</taxon>
        <taxon>Eurotiomycetidae</taxon>
        <taxon>Onygenales</taxon>
        <taxon>Ajellomycetaceae</taxon>
        <taxon>Helicocarpus</taxon>
    </lineage>
</organism>
<reference evidence="2 3" key="1">
    <citation type="submission" date="2017-10" db="EMBL/GenBank/DDBJ databases">
        <title>Comparative genomics in systemic dimorphic fungi from Ajellomycetaceae.</title>
        <authorList>
            <person name="Munoz J.F."/>
            <person name="Mcewen J.G."/>
            <person name="Clay O.K."/>
            <person name="Cuomo C.A."/>
        </authorList>
    </citation>
    <scope>NUCLEOTIDE SEQUENCE [LARGE SCALE GENOMIC DNA]</scope>
    <source>
        <strain evidence="2 3">UAMH5409</strain>
    </source>
</reference>
<feature type="transmembrane region" description="Helical" evidence="1">
    <location>
        <begin position="51"/>
        <end position="71"/>
    </location>
</feature>
<protein>
    <recommendedName>
        <fullName evidence="4">Major facilitator superfamily (MFS) profile domain-containing protein</fullName>
    </recommendedName>
</protein>
<evidence type="ECO:0000313" key="2">
    <source>
        <dbReference type="EMBL" id="PGH12478.1"/>
    </source>
</evidence>
<dbReference type="AlphaFoldDB" id="A0A2B7XV70"/>
<proteinExistence type="predicted"/>
<keyword evidence="3" id="KW-1185">Reference proteome</keyword>
<evidence type="ECO:0008006" key="4">
    <source>
        <dbReference type="Google" id="ProtNLM"/>
    </source>
</evidence>
<evidence type="ECO:0000313" key="3">
    <source>
        <dbReference type="Proteomes" id="UP000223968"/>
    </source>
</evidence>
<dbReference type="OrthoDB" id="6499973at2759"/>
<accession>A0A2B7XV70</accession>
<keyword evidence="1" id="KW-0812">Transmembrane</keyword>